<protein>
    <submittedName>
        <fullName evidence="1">Ankyrin repeat domain-containing protein</fullName>
    </submittedName>
</protein>
<dbReference type="AlphaFoldDB" id="A0A544TB74"/>
<evidence type="ECO:0000313" key="1">
    <source>
        <dbReference type="EMBL" id="TQR14723.1"/>
    </source>
</evidence>
<keyword evidence="2" id="KW-1185">Reference proteome</keyword>
<dbReference type="EMBL" id="VDGG01000018">
    <property type="protein sequence ID" value="TQR14723.1"/>
    <property type="molecule type" value="Genomic_DNA"/>
</dbReference>
<dbReference type="Proteomes" id="UP000318937">
    <property type="component" value="Unassembled WGS sequence"/>
</dbReference>
<dbReference type="OrthoDB" id="9812708at2"/>
<reference evidence="1 2" key="1">
    <citation type="submission" date="2019-05" db="EMBL/GenBank/DDBJ databases">
        <title>Psychrobacillus vulpis sp. nov., a new species isolated from feces of a red fox that inhabits in The Tablas de Daimiel Natural Park, Albacete, Spain.</title>
        <authorList>
            <person name="Rodriguez M."/>
            <person name="Reina J.C."/>
            <person name="Bejar V."/>
            <person name="Llamas I."/>
        </authorList>
    </citation>
    <scope>NUCLEOTIDE SEQUENCE [LARGE SCALE GENOMIC DNA]</scope>
    <source>
        <strain evidence="1 2">NHI-2</strain>
    </source>
</reference>
<gene>
    <name evidence="1" type="ORF">FG383_10400</name>
</gene>
<comment type="caution">
    <text evidence="1">The sequence shown here is derived from an EMBL/GenBank/DDBJ whole genome shotgun (WGS) entry which is preliminary data.</text>
</comment>
<dbReference type="Gene3D" id="1.25.40.20">
    <property type="entry name" value="Ankyrin repeat-containing domain"/>
    <property type="match status" value="1"/>
</dbReference>
<dbReference type="SUPFAM" id="SSF48403">
    <property type="entry name" value="Ankyrin repeat"/>
    <property type="match status" value="1"/>
</dbReference>
<name>A0A544TB74_9BACI</name>
<evidence type="ECO:0000313" key="2">
    <source>
        <dbReference type="Proteomes" id="UP000318937"/>
    </source>
</evidence>
<accession>A0A544TB74</accession>
<sequence length="51" mass="5820">MENGKINIFRELIQHRADVNLPDKNNVTPLQHAHVRGFKEIEEILLTAGAK</sequence>
<organism evidence="1 2">
    <name type="scientific">Psychrobacillus soli</name>
    <dbReference type="NCBI Taxonomy" id="1543965"/>
    <lineage>
        <taxon>Bacteria</taxon>
        <taxon>Bacillati</taxon>
        <taxon>Bacillota</taxon>
        <taxon>Bacilli</taxon>
        <taxon>Bacillales</taxon>
        <taxon>Bacillaceae</taxon>
        <taxon>Psychrobacillus</taxon>
    </lineage>
</organism>
<proteinExistence type="predicted"/>
<dbReference type="InterPro" id="IPR036770">
    <property type="entry name" value="Ankyrin_rpt-contain_sf"/>
</dbReference>